<comment type="similarity">
    <text evidence="2 6">Belongs to the acyl-CoA dehydrogenase family.</text>
</comment>
<dbReference type="RefSeq" id="WP_084313152.1">
    <property type="nucleotide sequence ID" value="NZ_FNIJ01000001.1"/>
</dbReference>
<dbReference type="GO" id="GO:0050660">
    <property type="term" value="F:flavin adenine dinucleotide binding"/>
    <property type="evidence" value="ECO:0007669"/>
    <property type="project" value="InterPro"/>
</dbReference>
<dbReference type="EMBL" id="FNIJ01000001">
    <property type="protein sequence ID" value="SDN10630.1"/>
    <property type="molecule type" value="Genomic_DNA"/>
</dbReference>
<dbReference type="Gene3D" id="2.40.110.10">
    <property type="entry name" value="Butyryl-CoA Dehydrogenase, subunit A, domain 2"/>
    <property type="match status" value="1"/>
</dbReference>
<dbReference type="InterPro" id="IPR006089">
    <property type="entry name" value="Acyl-CoA_DH_CS"/>
</dbReference>
<dbReference type="PROSITE" id="PS00072">
    <property type="entry name" value="ACYL_COA_DH_1"/>
    <property type="match status" value="1"/>
</dbReference>
<keyword evidence="4 6" id="KW-0274">FAD</keyword>
<name>A0A1G9YNL4_9PSED</name>
<dbReference type="STRING" id="198616.SAMN05216193_101138"/>
<organism evidence="10 11">
    <name type="scientific">Pseudomonas jinjuensis</name>
    <dbReference type="NCBI Taxonomy" id="198616"/>
    <lineage>
        <taxon>Bacteria</taxon>
        <taxon>Pseudomonadati</taxon>
        <taxon>Pseudomonadota</taxon>
        <taxon>Gammaproteobacteria</taxon>
        <taxon>Pseudomonadales</taxon>
        <taxon>Pseudomonadaceae</taxon>
        <taxon>Pseudomonas</taxon>
    </lineage>
</organism>
<comment type="cofactor">
    <cofactor evidence="1 6">
        <name>FAD</name>
        <dbReference type="ChEBI" id="CHEBI:57692"/>
    </cofactor>
</comment>
<evidence type="ECO:0000259" key="8">
    <source>
        <dbReference type="Pfam" id="PF02770"/>
    </source>
</evidence>
<dbReference type="InterPro" id="IPR009075">
    <property type="entry name" value="AcylCo_DH/oxidase_C"/>
</dbReference>
<reference evidence="11" key="1">
    <citation type="submission" date="2016-10" db="EMBL/GenBank/DDBJ databases">
        <authorList>
            <person name="Varghese N."/>
            <person name="Submissions S."/>
        </authorList>
    </citation>
    <scope>NUCLEOTIDE SEQUENCE [LARGE SCALE GENOMIC DNA]</scope>
    <source>
        <strain evidence="11">JCM 21621</strain>
    </source>
</reference>
<dbReference type="InterPro" id="IPR036250">
    <property type="entry name" value="AcylCo_DH-like_C"/>
</dbReference>
<evidence type="ECO:0000256" key="5">
    <source>
        <dbReference type="ARBA" id="ARBA00023002"/>
    </source>
</evidence>
<evidence type="ECO:0000259" key="7">
    <source>
        <dbReference type="Pfam" id="PF00441"/>
    </source>
</evidence>
<evidence type="ECO:0000313" key="10">
    <source>
        <dbReference type="EMBL" id="SDN10630.1"/>
    </source>
</evidence>
<keyword evidence="11" id="KW-1185">Reference proteome</keyword>
<dbReference type="FunFam" id="1.20.140.10:FF:000001">
    <property type="entry name" value="Acyl-CoA dehydrogenase"/>
    <property type="match status" value="1"/>
</dbReference>
<evidence type="ECO:0000256" key="3">
    <source>
        <dbReference type="ARBA" id="ARBA00022630"/>
    </source>
</evidence>
<dbReference type="Proteomes" id="UP000242957">
    <property type="component" value="Unassembled WGS sequence"/>
</dbReference>
<dbReference type="FunFam" id="2.40.110.10:FF:000002">
    <property type="entry name" value="Acyl-CoA dehydrogenase fadE12"/>
    <property type="match status" value="1"/>
</dbReference>
<dbReference type="Pfam" id="PF02770">
    <property type="entry name" value="Acyl-CoA_dh_M"/>
    <property type="match status" value="1"/>
</dbReference>
<dbReference type="PANTHER" id="PTHR43884:SF12">
    <property type="entry name" value="ISOVALERYL-COA DEHYDROGENASE, MITOCHONDRIAL-RELATED"/>
    <property type="match status" value="1"/>
</dbReference>
<dbReference type="InterPro" id="IPR046373">
    <property type="entry name" value="Acyl-CoA_Oxase/DH_mid-dom_sf"/>
</dbReference>
<dbReference type="Pfam" id="PF00441">
    <property type="entry name" value="Acyl-CoA_dh_1"/>
    <property type="match status" value="1"/>
</dbReference>
<dbReference type="Pfam" id="PF02771">
    <property type="entry name" value="Acyl-CoA_dh_N"/>
    <property type="match status" value="1"/>
</dbReference>
<protein>
    <submittedName>
        <fullName evidence="10">Acyl-CoA dehydrogenase</fullName>
    </submittedName>
</protein>
<dbReference type="Gene3D" id="1.10.540.10">
    <property type="entry name" value="Acyl-CoA dehydrogenase/oxidase, N-terminal domain"/>
    <property type="match status" value="1"/>
</dbReference>
<gene>
    <name evidence="10" type="ORF">SAMN05216193_101138</name>
</gene>
<feature type="domain" description="Acyl-CoA oxidase/dehydrogenase middle" evidence="8">
    <location>
        <begin position="125"/>
        <end position="221"/>
    </location>
</feature>
<evidence type="ECO:0000256" key="2">
    <source>
        <dbReference type="ARBA" id="ARBA00009347"/>
    </source>
</evidence>
<keyword evidence="5 6" id="KW-0560">Oxidoreductase</keyword>
<feature type="domain" description="Acyl-CoA dehydrogenase/oxidase C-terminal" evidence="7">
    <location>
        <begin position="234"/>
        <end position="382"/>
    </location>
</feature>
<dbReference type="SUPFAM" id="SSF47203">
    <property type="entry name" value="Acyl-CoA dehydrogenase C-terminal domain-like"/>
    <property type="match status" value="1"/>
</dbReference>
<dbReference type="Gene3D" id="1.20.140.10">
    <property type="entry name" value="Butyryl-CoA Dehydrogenase, subunit A, domain 3"/>
    <property type="match status" value="1"/>
</dbReference>
<evidence type="ECO:0000256" key="6">
    <source>
        <dbReference type="RuleBase" id="RU362125"/>
    </source>
</evidence>
<dbReference type="SUPFAM" id="SSF56645">
    <property type="entry name" value="Acyl-CoA dehydrogenase NM domain-like"/>
    <property type="match status" value="1"/>
</dbReference>
<dbReference type="InterPro" id="IPR037069">
    <property type="entry name" value="AcylCoA_DH/ox_N_sf"/>
</dbReference>
<evidence type="ECO:0000256" key="1">
    <source>
        <dbReference type="ARBA" id="ARBA00001974"/>
    </source>
</evidence>
<feature type="domain" description="Acyl-CoA dehydrogenase/oxidase N-terminal" evidence="9">
    <location>
        <begin position="13"/>
        <end position="121"/>
    </location>
</feature>
<dbReference type="InterPro" id="IPR006091">
    <property type="entry name" value="Acyl-CoA_Oxase/DH_mid-dom"/>
</dbReference>
<dbReference type="FunFam" id="1.10.540.10:FF:000026">
    <property type="entry name" value="Acyl-CoA dehydrogenase medium chain"/>
    <property type="match status" value="1"/>
</dbReference>
<dbReference type="GO" id="GO:0003995">
    <property type="term" value="F:acyl-CoA dehydrogenase activity"/>
    <property type="evidence" value="ECO:0007669"/>
    <property type="project" value="InterPro"/>
</dbReference>
<dbReference type="InterPro" id="IPR009100">
    <property type="entry name" value="AcylCoA_DH/oxidase_NM_dom_sf"/>
</dbReference>
<dbReference type="PANTHER" id="PTHR43884">
    <property type="entry name" value="ACYL-COA DEHYDROGENASE"/>
    <property type="match status" value="1"/>
</dbReference>
<evidence type="ECO:0000256" key="4">
    <source>
        <dbReference type="ARBA" id="ARBA00022827"/>
    </source>
</evidence>
<evidence type="ECO:0000313" key="11">
    <source>
        <dbReference type="Proteomes" id="UP000242957"/>
    </source>
</evidence>
<evidence type="ECO:0000259" key="9">
    <source>
        <dbReference type="Pfam" id="PF02771"/>
    </source>
</evidence>
<proteinExistence type="inferred from homology"/>
<dbReference type="AlphaFoldDB" id="A0A1G9YNL4"/>
<accession>A0A1G9YNL4</accession>
<dbReference type="InterPro" id="IPR013786">
    <property type="entry name" value="AcylCoA_DH/ox_N"/>
</dbReference>
<dbReference type="OrthoDB" id="9775090at2"/>
<sequence length="382" mass="42700">MSQTYTSPWMDSELEVFRDNVRRFFAEEVVPHQERWYKQHHVDRELWYKAGELGLLALDMPEEYGGSGGNFAHLAVFFEEQAAVGDWGFGVQVHHIVSHYILNHGTEEQKQKYLPRLASGEMIGAIAMTEPGAGSDLQGIRTRAVREGDEYVIDGAKTFISNGSMADLVVVVTRTDPNAGSRGMSLIIVETRDARGYSVGRVLEKIGQHNADTSELSFQDVRVPVANLLGGVEGNGMRQLMSDLVYERVGVAVGACASIERAVRLTTEYVKERKAFGKPLLEQQNIRFKLAEVDTQATVIRVFVDNCVQRMLDGSMDTVTASKAKFWTTETLGKVVDECLQMFGGYGYMLEYPIARMYIDARVQRIYAGTSEIMKEIVARSL</sequence>
<dbReference type="PROSITE" id="PS00073">
    <property type="entry name" value="ACYL_COA_DH_2"/>
    <property type="match status" value="1"/>
</dbReference>
<keyword evidence="3 6" id="KW-0285">Flavoprotein</keyword>